<protein>
    <recommendedName>
        <fullName evidence="2">BEN domain-containing protein</fullName>
    </recommendedName>
</protein>
<evidence type="ECO:0000313" key="3">
    <source>
        <dbReference type="EMBL" id="KAK6478320.1"/>
    </source>
</evidence>
<dbReference type="Proteomes" id="UP001369086">
    <property type="component" value="Unassembled WGS sequence"/>
</dbReference>
<accession>A0ABR0Z0F8</accession>
<comment type="caution">
    <text evidence="3">The sequence shown here is derived from an EMBL/GenBank/DDBJ whole genome shotgun (WGS) entry which is preliminary data.</text>
</comment>
<evidence type="ECO:0000313" key="4">
    <source>
        <dbReference type="Proteomes" id="UP001369086"/>
    </source>
</evidence>
<sequence>MWRVCLSSTSTAGMSTPTTPELVTSQPATPEFSKPCYNSSTAKVEIFAGSGVFMDELSWAMVNKCSASTSFIRSLTLALFDVETLVRSNLRGGASKRKSDDEKREALDPQKLNALYGAALKKFPNLTKSQIGSTINGKIAELRFNLKKKSVN</sequence>
<evidence type="ECO:0000259" key="2">
    <source>
        <dbReference type="PROSITE" id="PS51457"/>
    </source>
</evidence>
<proteinExistence type="predicted"/>
<gene>
    <name evidence="3" type="ORF">HHUSO_G20614</name>
</gene>
<reference evidence="3 4" key="1">
    <citation type="submission" date="2021-05" db="EMBL/GenBank/DDBJ databases">
        <authorList>
            <person name="Zahm M."/>
            <person name="Klopp C."/>
            <person name="Cabau C."/>
            <person name="Kuhl H."/>
            <person name="Suciu R."/>
            <person name="Ciorpac M."/>
            <person name="Holostenco D."/>
            <person name="Gessner J."/>
            <person name="Wuertz S."/>
            <person name="Hohne C."/>
            <person name="Stock M."/>
            <person name="Gislard M."/>
            <person name="Lluch J."/>
            <person name="Milhes M."/>
            <person name="Lampietro C."/>
            <person name="Lopez Roques C."/>
            <person name="Donnadieu C."/>
            <person name="Du K."/>
            <person name="Schartl M."/>
            <person name="Guiguen Y."/>
        </authorList>
    </citation>
    <scope>NUCLEOTIDE SEQUENCE [LARGE SCALE GENOMIC DNA]</scope>
    <source>
        <strain evidence="3">Hh-F2</strain>
        <tissue evidence="3">Blood</tissue>
    </source>
</reference>
<dbReference type="InterPro" id="IPR018379">
    <property type="entry name" value="BEN_domain"/>
</dbReference>
<dbReference type="PROSITE" id="PS51457">
    <property type="entry name" value="BEN"/>
    <property type="match status" value="1"/>
</dbReference>
<keyword evidence="4" id="KW-1185">Reference proteome</keyword>
<dbReference type="EMBL" id="JAHFZB010000019">
    <property type="protein sequence ID" value="KAK6478320.1"/>
    <property type="molecule type" value="Genomic_DNA"/>
</dbReference>
<dbReference type="SMART" id="SM01025">
    <property type="entry name" value="BEN"/>
    <property type="match status" value="1"/>
</dbReference>
<name>A0ABR0Z0F8_HUSHU</name>
<organism evidence="3 4">
    <name type="scientific">Huso huso</name>
    <name type="common">Beluga</name>
    <name type="synonym">Acipenser huso</name>
    <dbReference type="NCBI Taxonomy" id="61971"/>
    <lineage>
        <taxon>Eukaryota</taxon>
        <taxon>Metazoa</taxon>
        <taxon>Chordata</taxon>
        <taxon>Craniata</taxon>
        <taxon>Vertebrata</taxon>
        <taxon>Euteleostomi</taxon>
        <taxon>Actinopterygii</taxon>
        <taxon>Chondrostei</taxon>
        <taxon>Acipenseriformes</taxon>
        <taxon>Acipenseridae</taxon>
        <taxon>Huso</taxon>
    </lineage>
</organism>
<dbReference type="Pfam" id="PF10523">
    <property type="entry name" value="BEN"/>
    <property type="match status" value="1"/>
</dbReference>
<dbReference type="Gene3D" id="1.10.10.2590">
    <property type="entry name" value="BEN domain"/>
    <property type="match status" value="1"/>
</dbReference>
<feature type="domain" description="BEN" evidence="2">
    <location>
        <begin position="49"/>
        <end position="146"/>
    </location>
</feature>
<evidence type="ECO:0000256" key="1">
    <source>
        <dbReference type="SAM" id="MobiDB-lite"/>
    </source>
</evidence>
<feature type="region of interest" description="Disordered" evidence="1">
    <location>
        <begin position="1"/>
        <end position="29"/>
    </location>
</feature>
<feature type="compositionally biased region" description="Polar residues" evidence="1">
    <location>
        <begin position="1"/>
        <end position="28"/>
    </location>
</feature>